<name>A0A1B2EGU9_9HYPH</name>
<evidence type="ECO:0000256" key="2">
    <source>
        <dbReference type="ARBA" id="ARBA00023125"/>
    </source>
</evidence>
<evidence type="ECO:0000259" key="5">
    <source>
        <dbReference type="PROSITE" id="PS50977"/>
    </source>
</evidence>
<dbReference type="PRINTS" id="PR00455">
    <property type="entry name" value="HTHTETR"/>
</dbReference>
<dbReference type="InterPro" id="IPR009057">
    <property type="entry name" value="Homeodomain-like_sf"/>
</dbReference>
<protein>
    <submittedName>
        <fullName evidence="6">TetR family transcriptional regulator</fullName>
    </submittedName>
</protein>
<dbReference type="InterPro" id="IPR001647">
    <property type="entry name" value="HTH_TetR"/>
</dbReference>
<reference evidence="6" key="1">
    <citation type="submission" date="2016-07" db="EMBL/GenBank/DDBJ databases">
        <title>Microvirga ossetica sp. nov. a new species of rhizobia isolated from root nodules of the legume species Vicia alpestris Steven originated from North Ossetia region in the Caucasus.</title>
        <authorList>
            <person name="Safronova V.I."/>
            <person name="Kuznetsova I.G."/>
            <person name="Sazanova A.L."/>
            <person name="Belimov A."/>
            <person name="Andronov E."/>
            <person name="Osledkin Y.S."/>
            <person name="Onishchuk O.P."/>
            <person name="Kurchak O.N."/>
            <person name="Shaposhnikov A.I."/>
            <person name="Willems A."/>
            <person name="Tikhonovich I.A."/>
        </authorList>
    </citation>
    <scope>NUCLEOTIDE SEQUENCE [LARGE SCALE GENOMIC DNA]</scope>
    <source>
        <strain evidence="6">V5/3M</strain>
    </source>
</reference>
<dbReference type="GO" id="GO:0000976">
    <property type="term" value="F:transcription cis-regulatory region binding"/>
    <property type="evidence" value="ECO:0007669"/>
    <property type="project" value="TreeGrafter"/>
</dbReference>
<dbReference type="Gene3D" id="1.10.357.10">
    <property type="entry name" value="Tetracycline Repressor, domain 2"/>
    <property type="match status" value="1"/>
</dbReference>
<keyword evidence="1" id="KW-0805">Transcription regulation</keyword>
<dbReference type="SUPFAM" id="SSF46689">
    <property type="entry name" value="Homeodomain-like"/>
    <property type="match status" value="1"/>
</dbReference>
<evidence type="ECO:0000313" key="6">
    <source>
        <dbReference type="EMBL" id="ANY79194.1"/>
    </source>
</evidence>
<sequence>MKRSVGGPSRHADLAPADSRLLAIAADQLKEFGPRHITVVGIADAAGMTHANVYRYFANKAALIDAVAGQWLRGMEATIAEIADSPDPADDKLERLIQAWARVHRELLTEDRHLFDVYCTATETSRPLVRKHRARMRQLIERVLDEGIVTGKFDPRDREKAHAFITDAVYRFINPLTVRLDAEVPQDILNPRLATVIRVVLRALANGSV</sequence>
<dbReference type="OrthoDB" id="9802498at2"/>
<keyword evidence="3" id="KW-0804">Transcription</keyword>
<gene>
    <name evidence="6" type="ORF">BB934_14040</name>
</gene>
<dbReference type="InterPro" id="IPR036271">
    <property type="entry name" value="Tet_transcr_reg_TetR-rel_C_sf"/>
</dbReference>
<feature type="domain" description="HTH tetR-type" evidence="5">
    <location>
        <begin position="15"/>
        <end position="75"/>
    </location>
</feature>
<dbReference type="Pfam" id="PF17935">
    <property type="entry name" value="TetR_C_27"/>
    <property type="match status" value="1"/>
</dbReference>
<dbReference type="GO" id="GO:0003700">
    <property type="term" value="F:DNA-binding transcription factor activity"/>
    <property type="evidence" value="ECO:0007669"/>
    <property type="project" value="TreeGrafter"/>
</dbReference>
<evidence type="ECO:0000256" key="1">
    <source>
        <dbReference type="ARBA" id="ARBA00023015"/>
    </source>
</evidence>
<dbReference type="RefSeq" id="WP_099510199.1">
    <property type="nucleotide sequence ID" value="NZ_CP016616.1"/>
</dbReference>
<dbReference type="PANTHER" id="PTHR30055:SF151">
    <property type="entry name" value="TRANSCRIPTIONAL REGULATORY PROTEIN"/>
    <property type="match status" value="1"/>
</dbReference>
<dbReference type="SUPFAM" id="SSF48498">
    <property type="entry name" value="Tetracyclin repressor-like, C-terminal domain"/>
    <property type="match status" value="1"/>
</dbReference>
<dbReference type="PROSITE" id="PS50977">
    <property type="entry name" value="HTH_TETR_2"/>
    <property type="match status" value="1"/>
</dbReference>
<dbReference type="EMBL" id="CP016616">
    <property type="protein sequence ID" value="ANY79194.1"/>
    <property type="molecule type" value="Genomic_DNA"/>
</dbReference>
<evidence type="ECO:0000256" key="3">
    <source>
        <dbReference type="ARBA" id="ARBA00023163"/>
    </source>
</evidence>
<keyword evidence="2 4" id="KW-0238">DNA-binding</keyword>
<organism evidence="6">
    <name type="scientific">Microvirga ossetica</name>
    <dbReference type="NCBI Taxonomy" id="1882682"/>
    <lineage>
        <taxon>Bacteria</taxon>
        <taxon>Pseudomonadati</taxon>
        <taxon>Pseudomonadota</taxon>
        <taxon>Alphaproteobacteria</taxon>
        <taxon>Hyphomicrobiales</taxon>
        <taxon>Methylobacteriaceae</taxon>
        <taxon>Microvirga</taxon>
    </lineage>
</organism>
<evidence type="ECO:0000256" key="4">
    <source>
        <dbReference type="PROSITE-ProRule" id="PRU00335"/>
    </source>
</evidence>
<proteinExistence type="predicted"/>
<dbReference type="KEGG" id="moc:BB934_14040"/>
<dbReference type="PANTHER" id="PTHR30055">
    <property type="entry name" value="HTH-TYPE TRANSCRIPTIONAL REGULATOR RUTR"/>
    <property type="match status" value="1"/>
</dbReference>
<dbReference type="InterPro" id="IPR041478">
    <property type="entry name" value="TetR_C_27"/>
</dbReference>
<feature type="DNA-binding region" description="H-T-H motif" evidence="4">
    <location>
        <begin position="38"/>
        <end position="57"/>
    </location>
</feature>
<dbReference type="InterPro" id="IPR050109">
    <property type="entry name" value="HTH-type_TetR-like_transc_reg"/>
</dbReference>
<dbReference type="Pfam" id="PF00440">
    <property type="entry name" value="TetR_N"/>
    <property type="match status" value="1"/>
</dbReference>
<dbReference type="AlphaFoldDB" id="A0A1B2EGU9"/>
<accession>A0A1B2EGU9</accession>